<dbReference type="SUPFAM" id="SSF52540">
    <property type="entry name" value="P-loop containing nucleoside triphosphate hydrolases"/>
    <property type="match status" value="1"/>
</dbReference>
<dbReference type="InterPro" id="IPR050699">
    <property type="entry name" value="RNA-DNA_Helicase"/>
</dbReference>
<comment type="caution">
    <text evidence="7">The sequence shown here is derived from an EMBL/GenBank/DDBJ whole genome shotgun (WGS) entry which is preliminary data.</text>
</comment>
<dbReference type="Gene3D" id="3.40.50.300">
    <property type="entry name" value="P-loop containing nucleotide triphosphate hydrolases"/>
    <property type="match status" value="2"/>
</dbReference>
<dbReference type="Pfam" id="PF12029">
    <property type="entry name" value="DUF3516"/>
    <property type="match status" value="1"/>
</dbReference>
<keyword evidence="3 7" id="KW-0347">Helicase</keyword>
<dbReference type="EMBL" id="JACBZS010000001">
    <property type="protein sequence ID" value="NYI70241.1"/>
    <property type="molecule type" value="Genomic_DNA"/>
</dbReference>
<dbReference type="PANTHER" id="PTHR12131">
    <property type="entry name" value="ATP-DEPENDENT RNA AND DNA HELICASE"/>
    <property type="match status" value="1"/>
</dbReference>
<dbReference type="GO" id="GO:0003676">
    <property type="term" value="F:nucleic acid binding"/>
    <property type="evidence" value="ECO:0007669"/>
    <property type="project" value="InterPro"/>
</dbReference>
<evidence type="ECO:0000313" key="7">
    <source>
        <dbReference type="EMBL" id="NYI70241.1"/>
    </source>
</evidence>
<evidence type="ECO:0000313" key="8">
    <source>
        <dbReference type="Proteomes" id="UP000527616"/>
    </source>
</evidence>
<protein>
    <submittedName>
        <fullName evidence="7">Superfamily II RNA helicase</fullName>
    </submittedName>
</protein>
<organism evidence="7 8">
    <name type="scientific">Naumannella cuiyingiana</name>
    <dbReference type="NCBI Taxonomy" id="1347891"/>
    <lineage>
        <taxon>Bacteria</taxon>
        <taxon>Bacillati</taxon>
        <taxon>Actinomycetota</taxon>
        <taxon>Actinomycetes</taxon>
        <taxon>Propionibacteriales</taxon>
        <taxon>Propionibacteriaceae</taxon>
        <taxon>Naumannella</taxon>
    </lineage>
</organism>
<evidence type="ECO:0000259" key="5">
    <source>
        <dbReference type="PROSITE" id="PS51192"/>
    </source>
</evidence>
<dbReference type="GO" id="GO:0005524">
    <property type="term" value="F:ATP binding"/>
    <property type="evidence" value="ECO:0007669"/>
    <property type="project" value="UniProtKB-KW"/>
</dbReference>
<dbReference type="Pfam" id="PF00271">
    <property type="entry name" value="Helicase_C"/>
    <property type="match status" value="1"/>
</dbReference>
<dbReference type="PROSITE" id="PS51194">
    <property type="entry name" value="HELICASE_CTER"/>
    <property type="match status" value="1"/>
</dbReference>
<sequence>MAATLTDLIPTDPTPEALYDAFADWAAQRGTPLYPHQEEALLALVSGENVIISTPTGSGKSMVALAAHFAALARDEVSFYTAPIKALVSEKFFDLVAAFGADNVGMVTGDGSVNADAPIICCTAEILANIALREGVLADAGCVIADEFHFYAEPDRGWAWQVPLLELPQAQFVLMSATLGEVDGFAADLDRRTGRGTTVITGTERPVPLDYEWSEEPIGEQLTALLDADRAPVYVVHFSQAAALEGAQSLVGLNLVSRADRDAIADKIGNFRFAAGFGRTLSRLVRAGIGVHHAGMLPKYRRLVEQLAQAGLLKIICGTDTLGVGINVPIRTVLLTGLTKFDGTKMRLLRAREFHQIAGRAGRAGFDVRGWVVAQAPEHVIENKRALAKAGDDRAKQKKIKRKQPAEGQISWTEETFTRLIAAPPEPLQPRLRMSHAMLVNLLARQGNPVAAAYRLITDNHHDDAGRRRLRRHALVLARELINSGVVERLPTAREDGRRYALTVDLQRDFAVNQPLAPFALAALDTLDADSPDHARDVVSVIESILEDPKPVLFAQQRRARGEAIGAMKAEGLDYTERMELAEEITWPQPLADLLETALEAYRETHPWIAPEALSPKSIVREMYETAMTFAEYVSVYGLARSEGVLLRYLTDAYRTLRHTVPERARNDEFDDLVEWLGEVIRQTDSSLLDEWEALTNPDPVRPDAAEPRPERPFTANQRALTVAVRNAMFHRVELARRDDPDALGAVEERVAALTDPPGTVIMDADAWADALDDYYDDHDEIGIDAAARAPGMLQIDRQPGRWDLRQVLADPAGDHDWAITATLDLAASDAAGAAIVLATGLTRLD</sequence>
<dbReference type="InterPro" id="IPR014001">
    <property type="entry name" value="Helicase_ATP-bd"/>
</dbReference>
<evidence type="ECO:0000256" key="4">
    <source>
        <dbReference type="ARBA" id="ARBA00022840"/>
    </source>
</evidence>
<dbReference type="SMART" id="SM00487">
    <property type="entry name" value="DEXDc"/>
    <property type="match status" value="1"/>
</dbReference>
<dbReference type="Pfam" id="PF00270">
    <property type="entry name" value="DEAD"/>
    <property type="match status" value="1"/>
</dbReference>
<feature type="domain" description="Helicase C-terminal" evidence="6">
    <location>
        <begin position="237"/>
        <end position="421"/>
    </location>
</feature>
<keyword evidence="2" id="KW-0378">Hydrolase</keyword>
<keyword evidence="1" id="KW-0547">Nucleotide-binding</keyword>
<keyword evidence="4" id="KW-0067">ATP-binding</keyword>
<evidence type="ECO:0000256" key="1">
    <source>
        <dbReference type="ARBA" id="ARBA00022741"/>
    </source>
</evidence>
<dbReference type="PROSITE" id="PS51192">
    <property type="entry name" value="HELICASE_ATP_BIND_1"/>
    <property type="match status" value="1"/>
</dbReference>
<feature type="domain" description="Helicase ATP-binding" evidence="5">
    <location>
        <begin position="41"/>
        <end position="181"/>
    </location>
</feature>
<dbReference type="CDD" id="cd17921">
    <property type="entry name" value="DEXHc_Ski2"/>
    <property type="match status" value="1"/>
</dbReference>
<reference evidence="7 8" key="1">
    <citation type="submission" date="2020-07" db="EMBL/GenBank/DDBJ databases">
        <title>Sequencing the genomes of 1000 actinobacteria strains.</title>
        <authorList>
            <person name="Klenk H.-P."/>
        </authorList>
    </citation>
    <scope>NUCLEOTIDE SEQUENCE [LARGE SCALE GENOMIC DNA]</scope>
    <source>
        <strain evidence="7 8">DSM 103164</strain>
    </source>
</reference>
<evidence type="ECO:0000256" key="3">
    <source>
        <dbReference type="ARBA" id="ARBA00022806"/>
    </source>
</evidence>
<dbReference type="RefSeq" id="WP_179444219.1">
    <property type="nucleotide sequence ID" value="NZ_JACBZS010000001.1"/>
</dbReference>
<name>A0A7Z0D7C5_9ACTN</name>
<dbReference type="AlphaFoldDB" id="A0A7Z0D7C5"/>
<evidence type="ECO:0000259" key="6">
    <source>
        <dbReference type="PROSITE" id="PS51194"/>
    </source>
</evidence>
<dbReference type="InterPro" id="IPR001650">
    <property type="entry name" value="Helicase_C-like"/>
</dbReference>
<dbReference type="PANTHER" id="PTHR12131:SF1">
    <property type="entry name" value="ATP-DEPENDENT RNA HELICASE SUPV3L1, MITOCHONDRIAL-RELATED"/>
    <property type="match status" value="1"/>
</dbReference>
<dbReference type="GO" id="GO:0004386">
    <property type="term" value="F:helicase activity"/>
    <property type="evidence" value="ECO:0007669"/>
    <property type="project" value="UniProtKB-KW"/>
</dbReference>
<accession>A0A7Z0D7C5</accession>
<dbReference type="InterPro" id="IPR021904">
    <property type="entry name" value="DUF3516"/>
</dbReference>
<proteinExistence type="predicted"/>
<evidence type="ECO:0000256" key="2">
    <source>
        <dbReference type="ARBA" id="ARBA00022801"/>
    </source>
</evidence>
<keyword evidence="8" id="KW-1185">Reference proteome</keyword>
<gene>
    <name evidence="7" type="ORF">GGQ54_000801</name>
</gene>
<dbReference type="InterPro" id="IPR011545">
    <property type="entry name" value="DEAD/DEAH_box_helicase_dom"/>
</dbReference>
<dbReference type="SMART" id="SM00490">
    <property type="entry name" value="HELICc"/>
    <property type="match status" value="1"/>
</dbReference>
<dbReference type="GO" id="GO:0016787">
    <property type="term" value="F:hydrolase activity"/>
    <property type="evidence" value="ECO:0007669"/>
    <property type="project" value="UniProtKB-KW"/>
</dbReference>
<dbReference type="InterPro" id="IPR027417">
    <property type="entry name" value="P-loop_NTPase"/>
</dbReference>
<dbReference type="Proteomes" id="UP000527616">
    <property type="component" value="Unassembled WGS sequence"/>
</dbReference>